<feature type="compositionally biased region" description="Polar residues" evidence="6">
    <location>
        <begin position="274"/>
        <end position="310"/>
    </location>
</feature>
<dbReference type="InterPro" id="IPR027329">
    <property type="entry name" value="TPX2_C"/>
</dbReference>
<feature type="region of interest" description="Disordered" evidence="6">
    <location>
        <begin position="202"/>
        <end position="367"/>
    </location>
</feature>
<evidence type="ECO:0000313" key="8">
    <source>
        <dbReference type="EMBL" id="KAB2090737.1"/>
    </source>
</evidence>
<evidence type="ECO:0000256" key="5">
    <source>
        <dbReference type="ARBA" id="ARBA00023212"/>
    </source>
</evidence>
<feature type="region of interest" description="Disordered" evidence="6">
    <location>
        <begin position="438"/>
        <end position="464"/>
    </location>
</feature>
<dbReference type="Pfam" id="PF06886">
    <property type="entry name" value="TPX2"/>
    <property type="match status" value="1"/>
</dbReference>
<dbReference type="Proteomes" id="UP000327439">
    <property type="component" value="Chromosome A03"/>
</dbReference>
<dbReference type="GO" id="GO:0005874">
    <property type="term" value="C:microtubule"/>
    <property type="evidence" value="ECO:0007669"/>
    <property type="project" value="UniProtKB-KW"/>
</dbReference>
<feature type="compositionally biased region" description="Low complexity" evidence="6">
    <location>
        <begin position="227"/>
        <end position="240"/>
    </location>
</feature>
<dbReference type="PANTHER" id="PTHR47067">
    <property type="entry name" value="TPX2 (TARGETING PROTEIN FOR XKLP2) PROTEIN FAMILY-RELATED"/>
    <property type="match status" value="1"/>
</dbReference>
<reference evidence="9" key="1">
    <citation type="journal article" date="2020" name="Nat. Genet.">
        <title>Genomic diversifications of five Gossypium allopolyploid species and their impact on cotton improvement.</title>
        <authorList>
            <person name="Chen Z.J."/>
            <person name="Sreedasyam A."/>
            <person name="Ando A."/>
            <person name="Song Q."/>
            <person name="De Santiago L.M."/>
            <person name="Hulse-Kemp A.M."/>
            <person name="Ding M."/>
            <person name="Ye W."/>
            <person name="Kirkbride R.C."/>
            <person name="Jenkins J."/>
            <person name="Plott C."/>
            <person name="Lovell J."/>
            <person name="Lin Y.M."/>
            <person name="Vaughn R."/>
            <person name="Liu B."/>
            <person name="Simpson S."/>
            <person name="Scheffler B.E."/>
            <person name="Wen L."/>
            <person name="Saski C.A."/>
            <person name="Grover C.E."/>
            <person name="Hu G."/>
            <person name="Conover J.L."/>
            <person name="Carlson J.W."/>
            <person name="Shu S."/>
            <person name="Boston L.B."/>
            <person name="Williams M."/>
            <person name="Peterson D.G."/>
            <person name="McGee K."/>
            <person name="Jones D.C."/>
            <person name="Wendel J.F."/>
            <person name="Stelly D.M."/>
            <person name="Grimwood J."/>
            <person name="Schmutz J."/>
        </authorList>
    </citation>
    <scope>NUCLEOTIDE SEQUENCE [LARGE SCALE GENOMIC DNA]</scope>
    <source>
        <strain evidence="9">cv. 3-79</strain>
    </source>
</reference>
<dbReference type="PANTHER" id="PTHR47067:SF16">
    <property type="entry name" value="TPX2 (TARGETING PROTEIN FOR XKLP2) PROTEIN FAMILY"/>
    <property type="match status" value="1"/>
</dbReference>
<feature type="compositionally biased region" description="Polar residues" evidence="6">
    <location>
        <begin position="390"/>
        <end position="404"/>
    </location>
</feature>
<dbReference type="InterPro" id="IPR044216">
    <property type="entry name" value="WDL7"/>
</dbReference>
<evidence type="ECO:0000256" key="4">
    <source>
        <dbReference type="ARBA" id="ARBA00022701"/>
    </source>
</evidence>
<dbReference type="OrthoDB" id="621651at2759"/>
<keyword evidence="3" id="KW-0963">Cytoplasm</keyword>
<keyword evidence="4" id="KW-0493">Microtubule</keyword>
<feature type="compositionally biased region" description="Basic and acidic residues" evidence="6">
    <location>
        <begin position="512"/>
        <end position="535"/>
    </location>
</feature>
<organism evidence="8 9">
    <name type="scientific">Gossypium barbadense</name>
    <name type="common">Sea Island cotton</name>
    <name type="synonym">Hibiscus barbadensis</name>
    <dbReference type="NCBI Taxonomy" id="3634"/>
    <lineage>
        <taxon>Eukaryota</taxon>
        <taxon>Viridiplantae</taxon>
        <taxon>Streptophyta</taxon>
        <taxon>Embryophyta</taxon>
        <taxon>Tracheophyta</taxon>
        <taxon>Spermatophyta</taxon>
        <taxon>Magnoliopsida</taxon>
        <taxon>eudicotyledons</taxon>
        <taxon>Gunneridae</taxon>
        <taxon>Pentapetalae</taxon>
        <taxon>rosids</taxon>
        <taxon>malvids</taxon>
        <taxon>Malvales</taxon>
        <taxon>Malvaceae</taxon>
        <taxon>Malvoideae</taxon>
        <taxon>Gossypium</taxon>
    </lineage>
</organism>
<name>A0A5J5WHP7_GOSBA</name>
<gene>
    <name evidence="8" type="ORF">ES319_A03G142400v1</name>
</gene>
<feature type="compositionally biased region" description="Polar residues" evidence="6">
    <location>
        <begin position="585"/>
        <end position="603"/>
    </location>
</feature>
<keyword evidence="5" id="KW-0206">Cytoskeleton</keyword>
<evidence type="ECO:0000256" key="1">
    <source>
        <dbReference type="ARBA" id="ARBA00004245"/>
    </source>
</evidence>
<evidence type="ECO:0000256" key="3">
    <source>
        <dbReference type="ARBA" id="ARBA00022490"/>
    </source>
</evidence>
<evidence type="ECO:0000256" key="6">
    <source>
        <dbReference type="SAM" id="MobiDB-lite"/>
    </source>
</evidence>
<dbReference type="EMBL" id="CM018204">
    <property type="protein sequence ID" value="KAB2090737.1"/>
    <property type="molecule type" value="Genomic_DNA"/>
</dbReference>
<comment type="similarity">
    <text evidence="2">Belongs to the TPX2 family.</text>
</comment>
<evidence type="ECO:0000256" key="2">
    <source>
        <dbReference type="ARBA" id="ARBA00005885"/>
    </source>
</evidence>
<feature type="compositionally biased region" description="Low complexity" evidence="6">
    <location>
        <begin position="449"/>
        <end position="463"/>
    </location>
</feature>
<feature type="domain" description="TPX2 C-terminal" evidence="7">
    <location>
        <begin position="473"/>
        <end position="529"/>
    </location>
</feature>
<accession>A0A5J5WHP7</accession>
<comment type="subcellular location">
    <subcellularLocation>
        <location evidence="1">Cytoplasm</location>
        <location evidence="1">Cytoskeleton</location>
    </subcellularLocation>
</comment>
<evidence type="ECO:0000259" key="7">
    <source>
        <dbReference type="Pfam" id="PF06886"/>
    </source>
</evidence>
<feature type="region of interest" description="Disordered" evidence="6">
    <location>
        <begin position="383"/>
        <end position="410"/>
    </location>
</feature>
<dbReference type="AlphaFoldDB" id="A0A5J5WHP7"/>
<evidence type="ECO:0000313" key="9">
    <source>
        <dbReference type="Proteomes" id="UP000327439"/>
    </source>
</evidence>
<keyword evidence="9" id="KW-1185">Reference proteome</keyword>
<proteinExistence type="inferred from homology"/>
<feature type="region of interest" description="Disordered" evidence="6">
    <location>
        <begin position="496"/>
        <end position="640"/>
    </location>
</feature>
<sequence length="640" mass="70036">MEESACLVRSFSNPADISREVKEGNPIRALTESISFGRFMSEPLAWEKWSTFSHNRYLEEVEKFSKPGSVAQKKAFFEAHYKRRAAMRAAALLEQANVVTNDASQMGTINAASVDPLSHTDLANSDASLSADQPEKNVSNAEIINTVGVYAGNLSVGRENTDITNAEQGPAVMEEDVNMKKCDQIENSEAFENGDIHSKIMATPKILPKDCADPKNSTSSSKKRRTNSSSKSSVPSRTSKLPLHPSKRMASAQAKSDANVAKSAGNSNDKKKTIPNSLHMSINVASSAGKTNKTSLRMLRDSSTPTQTPTRALKKSADQENLAPSSEKRQSNSTSKLSNRGIVPKQTTSRIGNNHAHINKKPALDPNEQRRIAQKSLHMSMNFTPHAGETNKTSPKISRESSTPLEAPTRPSVYGVLKHASKVVQARDRRTTSVLNKSVSATGDGRWPSLSSCSKSSNASGTSTRCTINSAPFSFRSEERAAKRKEFFKKLEDKMMSKEAEKSQMLKKSKEKAKNELNKLRQSTDVKARSNEDSCHGSQFSSNYVKKITSNWPQSPKSGRKPSPSTVQDANSRHPRRPSIKAESSKNGSMKNNRTTCSRTSLPKNRHENASPNIQLSVGKRSISYKHESGGSVHVGGCDR</sequence>
<protein>
    <recommendedName>
        <fullName evidence="7">TPX2 C-terminal domain-containing protein</fullName>
    </recommendedName>
</protein>
<feature type="compositionally biased region" description="Polar residues" evidence="6">
    <location>
        <begin position="536"/>
        <end position="570"/>
    </location>
</feature>